<dbReference type="AlphaFoldDB" id="A0AAV6N6A4"/>
<name>A0AAV6N6A4_9ROSI</name>
<feature type="repeat" description="PPR" evidence="1">
    <location>
        <begin position="116"/>
        <end position="151"/>
    </location>
</feature>
<protein>
    <recommendedName>
        <fullName evidence="5">Pentatricopeptide repeat-containing protein</fullName>
    </recommendedName>
</protein>
<evidence type="ECO:0000256" key="2">
    <source>
        <dbReference type="SAM" id="Phobius"/>
    </source>
</evidence>
<evidence type="ECO:0000313" key="4">
    <source>
        <dbReference type="Proteomes" id="UP000685013"/>
    </source>
</evidence>
<evidence type="ECO:0008006" key="5">
    <source>
        <dbReference type="Google" id="ProtNLM"/>
    </source>
</evidence>
<feature type="transmembrane region" description="Helical" evidence="2">
    <location>
        <begin position="21"/>
        <end position="44"/>
    </location>
</feature>
<feature type="non-terminal residue" evidence="3">
    <location>
        <position position="1"/>
    </location>
</feature>
<dbReference type="Proteomes" id="UP000685013">
    <property type="component" value="Chromosome 8"/>
</dbReference>
<dbReference type="NCBIfam" id="TIGR00756">
    <property type="entry name" value="PPR"/>
    <property type="match status" value="1"/>
</dbReference>
<accession>A0AAV6N6A4</accession>
<keyword evidence="2" id="KW-1133">Transmembrane helix</keyword>
<organism evidence="3 4">
    <name type="scientific">Cucurbita argyrosperma subsp. sororia</name>
    <dbReference type="NCBI Taxonomy" id="37648"/>
    <lineage>
        <taxon>Eukaryota</taxon>
        <taxon>Viridiplantae</taxon>
        <taxon>Streptophyta</taxon>
        <taxon>Embryophyta</taxon>
        <taxon>Tracheophyta</taxon>
        <taxon>Spermatophyta</taxon>
        <taxon>Magnoliopsida</taxon>
        <taxon>eudicotyledons</taxon>
        <taxon>Gunneridae</taxon>
        <taxon>Pentapetalae</taxon>
        <taxon>rosids</taxon>
        <taxon>fabids</taxon>
        <taxon>Cucurbitales</taxon>
        <taxon>Cucurbitaceae</taxon>
        <taxon>Cucurbiteae</taxon>
        <taxon>Cucurbita</taxon>
    </lineage>
</organism>
<sequence length="155" mass="18473">MIQTPFWSSISSLSARNFVRYRLISTLLLFARLSILTAMTGGVLTRRYEFCLSVMRRRIWFSEAIAAYERLREFKSRDQSSLIAHCKYRHVVEAHDFCFGKRWIRRVFVRICIRIRHIRYTVMKKTGCKPNGRFRDAHVVFDEMLKKDCTPNVIT</sequence>
<dbReference type="InterPro" id="IPR002885">
    <property type="entry name" value="PPR_rpt"/>
</dbReference>
<evidence type="ECO:0000313" key="3">
    <source>
        <dbReference type="EMBL" id="KAG6593376.1"/>
    </source>
</evidence>
<dbReference type="EMBL" id="JAGKQH010000008">
    <property type="protein sequence ID" value="KAG6593376.1"/>
    <property type="molecule type" value="Genomic_DNA"/>
</dbReference>
<evidence type="ECO:0000256" key="1">
    <source>
        <dbReference type="PROSITE-ProRule" id="PRU00708"/>
    </source>
</evidence>
<keyword evidence="4" id="KW-1185">Reference proteome</keyword>
<keyword evidence="2" id="KW-0472">Membrane</keyword>
<gene>
    <name evidence="3" type="ORF">SDJN03_12852</name>
</gene>
<dbReference type="PROSITE" id="PS51375">
    <property type="entry name" value="PPR"/>
    <property type="match status" value="1"/>
</dbReference>
<keyword evidence="2" id="KW-0812">Transmembrane</keyword>
<reference evidence="3 4" key="1">
    <citation type="journal article" date="2021" name="Hortic Res">
        <title>The domestication of Cucurbita argyrosperma as revealed by the genome of its wild relative.</title>
        <authorList>
            <person name="Barrera-Redondo J."/>
            <person name="Sanchez-de la Vega G."/>
            <person name="Aguirre-Liguori J.A."/>
            <person name="Castellanos-Morales G."/>
            <person name="Gutierrez-Guerrero Y.T."/>
            <person name="Aguirre-Dugua X."/>
            <person name="Aguirre-Planter E."/>
            <person name="Tenaillon M.I."/>
            <person name="Lira-Saade R."/>
            <person name="Eguiarte L.E."/>
        </authorList>
    </citation>
    <scope>NUCLEOTIDE SEQUENCE [LARGE SCALE GENOMIC DNA]</scope>
    <source>
        <strain evidence="3">JBR-2021</strain>
    </source>
</reference>
<proteinExistence type="predicted"/>
<comment type="caution">
    <text evidence="3">The sequence shown here is derived from an EMBL/GenBank/DDBJ whole genome shotgun (WGS) entry which is preliminary data.</text>
</comment>